<dbReference type="GeneID" id="59300241"/>
<dbReference type="Proteomes" id="UP000530670">
    <property type="component" value="Unassembled WGS sequence"/>
</dbReference>
<protein>
    <submittedName>
        <fullName evidence="2">Uncharacterized protein</fullName>
    </submittedName>
</protein>
<evidence type="ECO:0000313" key="2">
    <source>
        <dbReference type="EMBL" id="KAF5651301.1"/>
    </source>
</evidence>
<gene>
    <name evidence="2" type="ORF">FTJAE_184</name>
</gene>
<organism evidence="2 3">
    <name type="scientific">Fusarium tjaetaba</name>
    <dbReference type="NCBI Taxonomy" id="1567544"/>
    <lineage>
        <taxon>Eukaryota</taxon>
        <taxon>Fungi</taxon>
        <taxon>Dikarya</taxon>
        <taxon>Ascomycota</taxon>
        <taxon>Pezizomycotina</taxon>
        <taxon>Sordariomycetes</taxon>
        <taxon>Hypocreomycetidae</taxon>
        <taxon>Hypocreales</taxon>
        <taxon>Nectriaceae</taxon>
        <taxon>Fusarium</taxon>
        <taxon>Fusarium fujikuroi species complex</taxon>
    </lineage>
</organism>
<evidence type="ECO:0000313" key="3">
    <source>
        <dbReference type="Proteomes" id="UP000530670"/>
    </source>
</evidence>
<dbReference type="RefSeq" id="XP_037212711.1">
    <property type="nucleotide sequence ID" value="XM_037347971.1"/>
</dbReference>
<sequence>MMIEFKLADCSYQSGLPLLYRTNRLILDNPQDYIMFSSWFNAKQKYVRSISLQLECPAVYDAHESLCNLSTALPRSLLLQRLEVRMLLPCLGAPQGNLKKDCQMMLKCLRMFLRGGLSKGKVELLVLHLPEAMNDTVECDKEVDAALWEDVDCRIEIDDGPEEEEEEGEEEDPESDDENHGLYIFPTQGDF</sequence>
<name>A0A8H5W910_9HYPO</name>
<reference evidence="2 3" key="1">
    <citation type="submission" date="2020-05" db="EMBL/GenBank/DDBJ databases">
        <title>Identification and distribution of gene clusters putatively required for synthesis of sphingolipid metabolism inhibitors in phylogenetically diverse species of the filamentous fungus Fusarium.</title>
        <authorList>
            <person name="Kim H.-S."/>
            <person name="Busman M."/>
            <person name="Brown D.W."/>
            <person name="Divon H."/>
            <person name="Uhlig S."/>
            <person name="Proctor R.H."/>
        </authorList>
    </citation>
    <scope>NUCLEOTIDE SEQUENCE [LARGE SCALE GENOMIC DNA]</scope>
    <source>
        <strain evidence="2 3">NRRL 66243</strain>
    </source>
</reference>
<keyword evidence="3" id="KW-1185">Reference proteome</keyword>
<feature type="compositionally biased region" description="Acidic residues" evidence="1">
    <location>
        <begin position="158"/>
        <end position="177"/>
    </location>
</feature>
<feature type="region of interest" description="Disordered" evidence="1">
    <location>
        <begin position="157"/>
        <end position="191"/>
    </location>
</feature>
<dbReference type="OrthoDB" id="4757095at2759"/>
<evidence type="ECO:0000256" key="1">
    <source>
        <dbReference type="SAM" id="MobiDB-lite"/>
    </source>
</evidence>
<proteinExistence type="predicted"/>
<accession>A0A8H5W910</accession>
<dbReference type="EMBL" id="JAAQRI010000009">
    <property type="protein sequence ID" value="KAF5651301.1"/>
    <property type="molecule type" value="Genomic_DNA"/>
</dbReference>
<dbReference type="AlphaFoldDB" id="A0A8H5W910"/>
<comment type="caution">
    <text evidence="2">The sequence shown here is derived from an EMBL/GenBank/DDBJ whole genome shotgun (WGS) entry which is preliminary data.</text>
</comment>